<evidence type="ECO:0000313" key="1">
    <source>
        <dbReference type="EMBL" id="KAK7688937.1"/>
    </source>
</evidence>
<name>A0AAW0GBJ9_9APHY</name>
<evidence type="ECO:0000313" key="2">
    <source>
        <dbReference type="Proteomes" id="UP001385951"/>
    </source>
</evidence>
<keyword evidence="2" id="KW-1185">Reference proteome</keyword>
<protein>
    <recommendedName>
        <fullName evidence="3">EF-hand domain-containing protein</fullName>
    </recommendedName>
</protein>
<reference evidence="1 2" key="1">
    <citation type="submission" date="2022-09" db="EMBL/GenBank/DDBJ databases">
        <authorList>
            <person name="Palmer J.M."/>
        </authorList>
    </citation>
    <scope>NUCLEOTIDE SEQUENCE [LARGE SCALE GENOMIC DNA]</scope>
    <source>
        <strain evidence="1 2">DSM 7382</strain>
    </source>
</reference>
<dbReference type="EMBL" id="JASBNA010000009">
    <property type="protein sequence ID" value="KAK7688937.1"/>
    <property type="molecule type" value="Genomic_DNA"/>
</dbReference>
<dbReference type="AlphaFoldDB" id="A0AAW0GBJ9"/>
<dbReference type="Proteomes" id="UP001385951">
    <property type="component" value="Unassembled WGS sequence"/>
</dbReference>
<organism evidence="1 2">
    <name type="scientific">Cerrena zonata</name>
    <dbReference type="NCBI Taxonomy" id="2478898"/>
    <lineage>
        <taxon>Eukaryota</taxon>
        <taxon>Fungi</taxon>
        <taxon>Dikarya</taxon>
        <taxon>Basidiomycota</taxon>
        <taxon>Agaricomycotina</taxon>
        <taxon>Agaricomycetes</taxon>
        <taxon>Polyporales</taxon>
        <taxon>Cerrenaceae</taxon>
        <taxon>Cerrena</taxon>
    </lineage>
</organism>
<sequence length="160" mass="18496">MDTVTSFSSTITHGDHVSATENFLACFVHEKITHLEFDFRWIDLDNEGRVHWNNIDLSTFTAIHSVRVHIPLQFTYGPENLKAAWSIMLALFDKLEMPSLTEISIHFHFSVVRMAADDDESEKRENENQARLLPHVELLSYRINGTPCWNGTSCRRGYKD</sequence>
<proteinExistence type="predicted"/>
<evidence type="ECO:0008006" key="3">
    <source>
        <dbReference type="Google" id="ProtNLM"/>
    </source>
</evidence>
<gene>
    <name evidence="1" type="ORF">QCA50_007628</name>
</gene>
<comment type="caution">
    <text evidence="1">The sequence shown here is derived from an EMBL/GenBank/DDBJ whole genome shotgun (WGS) entry which is preliminary data.</text>
</comment>
<accession>A0AAW0GBJ9</accession>